<evidence type="ECO:0000313" key="1">
    <source>
        <dbReference type="EMBL" id="KAE9540707.1"/>
    </source>
</evidence>
<reference evidence="1 2" key="1">
    <citation type="submission" date="2019-08" db="EMBL/GenBank/DDBJ databases">
        <title>The genome of the soybean aphid Biotype 1, its phylome, world population structure and adaptation to the North American continent.</title>
        <authorList>
            <person name="Giordano R."/>
            <person name="Donthu R.K."/>
            <person name="Hernandez A.G."/>
            <person name="Wright C.L."/>
            <person name="Zimin A.V."/>
        </authorList>
    </citation>
    <scope>NUCLEOTIDE SEQUENCE [LARGE SCALE GENOMIC DNA]</scope>
    <source>
        <tissue evidence="1">Whole aphids</tissue>
    </source>
</reference>
<comment type="caution">
    <text evidence="1">The sequence shown here is derived from an EMBL/GenBank/DDBJ whole genome shotgun (WGS) entry which is preliminary data.</text>
</comment>
<proteinExistence type="predicted"/>
<name>A0A6G0TZ46_APHGL</name>
<gene>
    <name evidence="1" type="ORF">AGLY_003952</name>
</gene>
<dbReference type="AlphaFoldDB" id="A0A6G0TZ46"/>
<evidence type="ECO:0000313" key="2">
    <source>
        <dbReference type="Proteomes" id="UP000475862"/>
    </source>
</evidence>
<dbReference type="Proteomes" id="UP000475862">
    <property type="component" value="Unassembled WGS sequence"/>
</dbReference>
<sequence>MVNRSVSTLRHKNDCFKHALISSAKIESKCVHIQNFFKFKITGYQIQNHFNKPKHFSSISSLFTTVECPNSMIFSVRVCQYLTSSCESQLKPLLNGWVSTCLLFCNQSSYLRPPLSVCILIIQSINLKRNVRSGLMMYVSRWEIITLKIKYPYLDYEYSQGKAEAEHLPPPLEFKI</sequence>
<keyword evidence="2" id="KW-1185">Reference proteome</keyword>
<protein>
    <submittedName>
        <fullName evidence="1">Uncharacterized protein</fullName>
    </submittedName>
</protein>
<organism evidence="1 2">
    <name type="scientific">Aphis glycines</name>
    <name type="common">Soybean aphid</name>
    <dbReference type="NCBI Taxonomy" id="307491"/>
    <lineage>
        <taxon>Eukaryota</taxon>
        <taxon>Metazoa</taxon>
        <taxon>Ecdysozoa</taxon>
        <taxon>Arthropoda</taxon>
        <taxon>Hexapoda</taxon>
        <taxon>Insecta</taxon>
        <taxon>Pterygota</taxon>
        <taxon>Neoptera</taxon>
        <taxon>Paraneoptera</taxon>
        <taxon>Hemiptera</taxon>
        <taxon>Sternorrhyncha</taxon>
        <taxon>Aphidomorpha</taxon>
        <taxon>Aphidoidea</taxon>
        <taxon>Aphididae</taxon>
        <taxon>Aphidini</taxon>
        <taxon>Aphis</taxon>
        <taxon>Aphis</taxon>
    </lineage>
</organism>
<accession>A0A6G0TZ46</accession>
<dbReference type="EMBL" id="VYZN01000013">
    <property type="protein sequence ID" value="KAE9540707.1"/>
    <property type="molecule type" value="Genomic_DNA"/>
</dbReference>